<feature type="transmembrane region" description="Helical" evidence="7">
    <location>
        <begin position="660"/>
        <end position="688"/>
    </location>
</feature>
<feature type="transmembrane region" description="Helical" evidence="7">
    <location>
        <begin position="546"/>
        <end position="567"/>
    </location>
</feature>
<feature type="transmembrane region" description="Helical" evidence="7">
    <location>
        <begin position="232"/>
        <end position="253"/>
    </location>
</feature>
<feature type="transmembrane region" description="Helical" evidence="7">
    <location>
        <begin position="520"/>
        <end position="539"/>
    </location>
</feature>
<dbReference type="PROSITE" id="PS50156">
    <property type="entry name" value="SSD"/>
    <property type="match status" value="1"/>
</dbReference>
<feature type="transmembrane region" description="Helical" evidence="7">
    <location>
        <begin position="629"/>
        <end position="654"/>
    </location>
</feature>
<proteinExistence type="predicted"/>
<dbReference type="PANTHER" id="PTHR33406">
    <property type="entry name" value="MEMBRANE PROTEIN MJ1562-RELATED"/>
    <property type="match status" value="1"/>
</dbReference>
<feature type="transmembrane region" description="Helical" evidence="7">
    <location>
        <begin position="205"/>
        <end position="226"/>
    </location>
</feature>
<dbReference type="GO" id="GO:0005886">
    <property type="term" value="C:plasma membrane"/>
    <property type="evidence" value="ECO:0007669"/>
    <property type="project" value="UniProtKB-SubCell"/>
</dbReference>
<evidence type="ECO:0000256" key="4">
    <source>
        <dbReference type="ARBA" id="ARBA00022989"/>
    </source>
</evidence>
<evidence type="ECO:0000256" key="2">
    <source>
        <dbReference type="ARBA" id="ARBA00022475"/>
    </source>
</evidence>
<feature type="transmembrane region" description="Helical" evidence="7">
    <location>
        <begin position="179"/>
        <end position="198"/>
    </location>
</feature>
<feature type="transmembrane region" description="Helical" evidence="7">
    <location>
        <begin position="274"/>
        <end position="297"/>
    </location>
</feature>
<sequence length="740" mass="75314">MARLLFRLGAFSARHRRLLLVVWLVVLVGLGAVAATSAQLTDEEGLPETESGRALDIVDERFTAPGADDTSELQLVLVADDITTGDAAAAVESLVAQARALPSVATVGDPLDPSAPAVSPDLTTAIVPIAFSGLSDAEAEEAQHAVEALAASARSAGLTAEVGGSVFVEPVELVGPTEAVGAAIAFLVLLLTYGSLVAAGANMLVALLGVLVGTLGVFAFSAAAPIGSITPILAIMLGLAVGIDYGLFVLARFRSELREGRAVDDAVSHAVGTAGTSVVFAGSTVVIALVGLSVVGIPTVTEMGLAAAFAVLVAVLVALTLLPGLMSWAGRRVLPRSERSAQVPGATTTSRPARRGLLERWGHGVVRRPLLALVPTVILLVVLAMPVLSLQTALKTPGGSDPASTERAAYDLVAEAFGPGAQSPLVVLVEPDGADLAAALPQVETMLAELDGAASVADAQTAPDGSAAIVTVVPATGPLDPATEDLVAAIRATGVDGVQLSVTGTTAFGLDIDALLSTALVTYLLVIVGLSLVLLVLLFRSVLVPVIATAGFLLSFGAGLGVMVAVFQWGWFDAVIQAPQGDPVPSLLPILVVGILFGLAMDYQVFLVSRMHEAHRKGMAPADAVVDGFRRSAGVVAAAATIMTAVFGGFALGLDPLVGSIALALTVGVLADAFLVRMIVVPAVLALLGESAWWLPRWLGRVLPDLDTEGRSLEGPGDPSGTTGARRARPDSLSWQEVGG</sequence>
<keyword evidence="3 7" id="KW-0812">Transmembrane</keyword>
<dbReference type="RefSeq" id="WP_319157652.1">
    <property type="nucleotide sequence ID" value="NZ_CP138359.1"/>
</dbReference>
<feature type="transmembrane region" description="Helical" evidence="7">
    <location>
        <begin position="303"/>
        <end position="329"/>
    </location>
</feature>
<evidence type="ECO:0000256" key="7">
    <source>
        <dbReference type="SAM" id="Phobius"/>
    </source>
</evidence>
<evidence type="ECO:0000256" key="3">
    <source>
        <dbReference type="ARBA" id="ARBA00022692"/>
    </source>
</evidence>
<dbReference type="Gene3D" id="1.20.1640.10">
    <property type="entry name" value="Multidrug efflux transporter AcrB transmembrane domain"/>
    <property type="match status" value="2"/>
</dbReference>
<evidence type="ECO:0000256" key="1">
    <source>
        <dbReference type="ARBA" id="ARBA00004651"/>
    </source>
</evidence>
<evidence type="ECO:0000259" key="8">
    <source>
        <dbReference type="PROSITE" id="PS50156"/>
    </source>
</evidence>
<dbReference type="AlphaFoldDB" id="A0AAF0Z7U7"/>
<accession>A0AAF0Z7U7</accession>
<keyword evidence="2" id="KW-1003">Cell membrane</keyword>
<reference evidence="10" key="1">
    <citation type="submission" date="2023-11" db="EMBL/GenBank/DDBJ databases">
        <authorList>
            <person name="Helweg L.P."/>
            <person name="Kiel A."/>
            <person name="Hitz F."/>
            <person name="Ruckert-Reed C."/>
            <person name="Busche T."/>
            <person name="Kaltschmidt B."/>
            <person name="Kaltschmidt C."/>
        </authorList>
    </citation>
    <scope>NUCLEOTIDE SEQUENCE [LARGE SCALE GENOMIC DNA]</scope>
    <source>
        <strain evidence="10">4.1</strain>
    </source>
</reference>
<keyword evidence="5 7" id="KW-0472">Membrane</keyword>
<evidence type="ECO:0000256" key="6">
    <source>
        <dbReference type="SAM" id="MobiDB-lite"/>
    </source>
</evidence>
<dbReference type="SUPFAM" id="SSF82866">
    <property type="entry name" value="Multidrug efflux transporter AcrB transmembrane domain"/>
    <property type="match status" value="2"/>
</dbReference>
<dbReference type="Proteomes" id="UP001304340">
    <property type="component" value="Chromosome"/>
</dbReference>
<evidence type="ECO:0000313" key="9">
    <source>
        <dbReference type="EMBL" id="WPF82334.1"/>
    </source>
</evidence>
<gene>
    <name evidence="9" type="ORF">SANBI_003686</name>
</gene>
<dbReference type="EMBL" id="CP138359">
    <property type="protein sequence ID" value="WPF82334.1"/>
    <property type="molecule type" value="Genomic_DNA"/>
</dbReference>
<organism evidence="9 10">
    <name type="scientific">Sanguibacter biliveldensis</name>
    <dbReference type="NCBI Taxonomy" id="3030830"/>
    <lineage>
        <taxon>Bacteria</taxon>
        <taxon>Bacillati</taxon>
        <taxon>Actinomycetota</taxon>
        <taxon>Actinomycetes</taxon>
        <taxon>Micrococcales</taxon>
        <taxon>Sanguibacteraceae</taxon>
        <taxon>Sanguibacter</taxon>
    </lineage>
</organism>
<protein>
    <submittedName>
        <fullName evidence="9">MMPL family transporter</fullName>
    </submittedName>
</protein>
<dbReference type="KEGG" id="sbil:SANBI_003686"/>
<feature type="domain" description="SSD" evidence="8">
    <location>
        <begin position="196"/>
        <end position="328"/>
    </location>
</feature>
<evidence type="ECO:0000256" key="5">
    <source>
        <dbReference type="ARBA" id="ARBA00023136"/>
    </source>
</evidence>
<keyword evidence="10" id="KW-1185">Reference proteome</keyword>
<dbReference type="Pfam" id="PF03176">
    <property type="entry name" value="MMPL"/>
    <property type="match status" value="2"/>
</dbReference>
<dbReference type="InterPro" id="IPR004869">
    <property type="entry name" value="MMPL_dom"/>
</dbReference>
<feature type="region of interest" description="Disordered" evidence="6">
    <location>
        <begin position="709"/>
        <end position="740"/>
    </location>
</feature>
<dbReference type="InterPro" id="IPR050545">
    <property type="entry name" value="Mycobact_MmpL"/>
</dbReference>
<dbReference type="PANTHER" id="PTHR33406:SF13">
    <property type="entry name" value="MEMBRANE PROTEIN YDFJ"/>
    <property type="match status" value="1"/>
</dbReference>
<keyword evidence="4 7" id="KW-1133">Transmembrane helix</keyword>
<name>A0AAF0Z7U7_9MICO</name>
<dbReference type="InterPro" id="IPR000731">
    <property type="entry name" value="SSD"/>
</dbReference>
<feature type="transmembrane region" description="Helical" evidence="7">
    <location>
        <begin position="587"/>
        <end position="608"/>
    </location>
</feature>
<comment type="subcellular location">
    <subcellularLocation>
        <location evidence="1">Cell membrane</location>
        <topology evidence="1">Multi-pass membrane protein</topology>
    </subcellularLocation>
</comment>
<feature type="transmembrane region" description="Helical" evidence="7">
    <location>
        <begin position="370"/>
        <end position="388"/>
    </location>
</feature>
<evidence type="ECO:0000313" key="10">
    <source>
        <dbReference type="Proteomes" id="UP001304340"/>
    </source>
</evidence>